<feature type="domain" description="Alpha/beta hydrolase fold-3" evidence="4">
    <location>
        <begin position="137"/>
        <end position="243"/>
    </location>
</feature>
<evidence type="ECO:0000256" key="3">
    <source>
        <dbReference type="SAM" id="SignalP"/>
    </source>
</evidence>
<evidence type="ECO:0000313" key="6">
    <source>
        <dbReference type="Proteomes" id="UP000032300"/>
    </source>
</evidence>
<dbReference type="Pfam" id="PF07859">
    <property type="entry name" value="Abhydrolase_3"/>
    <property type="match status" value="2"/>
</dbReference>
<gene>
    <name evidence="5" type="ORF">TS85_13240</name>
</gene>
<evidence type="ECO:0000259" key="4">
    <source>
        <dbReference type="Pfam" id="PF07859"/>
    </source>
</evidence>
<dbReference type="InterPro" id="IPR013094">
    <property type="entry name" value="AB_hydrolase_3"/>
</dbReference>
<dbReference type="SUPFAM" id="SSF53474">
    <property type="entry name" value="alpha/beta-Hydrolases"/>
    <property type="match status" value="1"/>
</dbReference>
<evidence type="ECO:0000256" key="1">
    <source>
        <dbReference type="ARBA" id="ARBA00010515"/>
    </source>
</evidence>
<dbReference type="GO" id="GO:0004806">
    <property type="term" value="F:triacylglycerol lipase activity"/>
    <property type="evidence" value="ECO:0007669"/>
    <property type="project" value="TreeGrafter"/>
</dbReference>
<dbReference type="AlphaFoldDB" id="A0A7U4J977"/>
<evidence type="ECO:0000256" key="2">
    <source>
        <dbReference type="ARBA" id="ARBA00022801"/>
    </source>
</evidence>
<sequence length="376" mass="39705">MTSNRRDGRTTLAGAAFAAALTMVSTTAFAQAASDPPAPAVVIEDDGTVRVPPISVPVSRFLTPQGKAYLTRHLQNMQDPRSKMLPDDGVPFFLKPYLESARAQFALDRADIVIAGVKGLSFTPKGGIASGKRDKILINLHGGGFMMCYPACGEMESMPIAALGGYKVITIDYRQSPQHRFPAASEDVAAVYRELLKTYKPENVGIYGCSAGGMLVGMALAWFDKEKLPMPGGAGIFCAGLTLSDGAGFGGDADFVVAPIGEANLPAEPPPPLGKGLPPLPYFAGVDITNPLAAPANSPALLAKFPPTLFITGTRAFELSSAVYSHGQLVKAGAKSDLHVWDGLFHGFFMNPDVPESRDAFKVIVNFFDANLGAAR</sequence>
<dbReference type="InterPro" id="IPR029058">
    <property type="entry name" value="AB_hydrolase_fold"/>
</dbReference>
<dbReference type="Proteomes" id="UP000032300">
    <property type="component" value="Chromosome"/>
</dbReference>
<accession>A0A7U4J977</accession>
<dbReference type="KEGG" id="sphi:TS85_13240"/>
<comment type="similarity">
    <text evidence="1">Belongs to the 'GDXG' lipolytic enzyme family.</text>
</comment>
<organism evidence="5 6">
    <name type="scientific">Sphingomonas hengshuiensis</name>
    <dbReference type="NCBI Taxonomy" id="1609977"/>
    <lineage>
        <taxon>Bacteria</taxon>
        <taxon>Pseudomonadati</taxon>
        <taxon>Pseudomonadota</taxon>
        <taxon>Alphaproteobacteria</taxon>
        <taxon>Sphingomonadales</taxon>
        <taxon>Sphingomonadaceae</taxon>
        <taxon>Sphingomonas</taxon>
    </lineage>
</organism>
<dbReference type="PANTHER" id="PTHR48081:SF30">
    <property type="entry name" value="ACETYL-HYDROLASE LIPR-RELATED"/>
    <property type="match status" value="1"/>
</dbReference>
<dbReference type="RefSeq" id="WP_044332771.1">
    <property type="nucleotide sequence ID" value="NZ_CP010836.1"/>
</dbReference>
<dbReference type="EMBL" id="CP010836">
    <property type="protein sequence ID" value="AJP72533.1"/>
    <property type="molecule type" value="Genomic_DNA"/>
</dbReference>
<keyword evidence="6" id="KW-1185">Reference proteome</keyword>
<name>A0A7U4J977_9SPHN</name>
<reference evidence="5 6" key="1">
    <citation type="journal article" date="2015" name="Int. J. Syst. Evol. Microbiol.">
        <title>Sphingomonas hengshuiensis sp. nov., isolated from lake wetland.</title>
        <authorList>
            <person name="Wei S."/>
            <person name="Wang T."/>
            <person name="Liu H."/>
            <person name="Zhang C."/>
            <person name="Guo J."/>
            <person name="Wang Q."/>
            <person name="Liang K."/>
            <person name="Zhang Z."/>
        </authorList>
    </citation>
    <scope>NUCLEOTIDE SEQUENCE [LARGE SCALE GENOMIC DNA]</scope>
    <source>
        <strain evidence="5 6">WHSC-8</strain>
    </source>
</reference>
<feature type="domain" description="Alpha/beta hydrolase fold-3" evidence="4">
    <location>
        <begin position="282"/>
        <end position="349"/>
    </location>
</feature>
<feature type="signal peptide" evidence="3">
    <location>
        <begin position="1"/>
        <end position="30"/>
    </location>
</feature>
<reference evidence="5 6" key="2">
    <citation type="submission" date="2015-02" db="EMBL/GenBank/DDBJ databases">
        <title>The complete genome of Sphingomonas hengshuiensis sp. WHSC-8 isolated from soil of Hengshui Lake.</title>
        <authorList>
            <person name="Wei S."/>
            <person name="Guo J."/>
            <person name="Su C."/>
            <person name="Wu R."/>
            <person name="Zhang Z."/>
            <person name="Liang K."/>
            <person name="Li H."/>
            <person name="Wang T."/>
            <person name="Liu H."/>
            <person name="Zhang C."/>
            <person name="Li Z."/>
            <person name="Wang Q."/>
            <person name="Meng J."/>
        </authorList>
    </citation>
    <scope>NUCLEOTIDE SEQUENCE [LARGE SCALE GENOMIC DNA]</scope>
    <source>
        <strain evidence="5 6">WHSC-8</strain>
    </source>
</reference>
<keyword evidence="2 5" id="KW-0378">Hydrolase</keyword>
<protein>
    <submittedName>
        <fullName evidence="5">Alpha/beta hydrolase</fullName>
    </submittedName>
</protein>
<keyword evidence="3" id="KW-0732">Signal</keyword>
<evidence type="ECO:0000313" key="5">
    <source>
        <dbReference type="EMBL" id="AJP72533.1"/>
    </source>
</evidence>
<proteinExistence type="inferred from homology"/>
<dbReference type="InterPro" id="IPR050300">
    <property type="entry name" value="GDXG_lipolytic_enzyme"/>
</dbReference>
<dbReference type="PANTHER" id="PTHR48081">
    <property type="entry name" value="AB HYDROLASE SUPERFAMILY PROTEIN C4A8.06C"/>
    <property type="match status" value="1"/>
</dbReference>
<dbReference type="Gene3D" id="3.40.50.1820">
    <property type="entry name" value="alpha/beta hydrolase"/>
    <property type="match status" value="1"/>
</dbReference>
<feature type="chain" id="PRO_5031052628" evidence="3">
    <location>
        <begin position="31"/>
        <end position="376"/>
    </location>
</feature>